<proteinExistence type="predicted"/>
<sequence length="158" mass="16902">MFRQLSKTTFRQMAYVHHPRATCPPGTKIRSVRRFHRAPVAYARKDTQHKDSLKPDRAEYSQSGGDDAAAKTEKAAFDPNQTRPEHEEPTAKQESGGTDVSDAGNPLNVSPGNKDVSEAQPDKQQQSHRSTSESGQGSSRGRTSGSGGAPKAGGGKSG</sequence>
<gene>
    <name evidence="2" type="ORF">M501DRAFT_1017850</name>
</gene>
<name>A0A9P4S940_9PEZI</name>
<dbReference type="AlphaFoldDB" id="A0A9P4S940"/>
<dbReference type="PANTHER" id="PTHR42090">
    <property type="match status" value="1"/>
</dbReference>
<evidence type="ECO:0000313" key="2">
    <source>
        <dbReference type="EMBL" id="KAF2837470.1"/>
    </source>
</evidence>
<dbReference type="EMBL" id="MU006099">
    <property type="protein sequence ID" value="KAF2837470.1"/>
    <property type="molecule type" value="Genomic_DNA"/>
</dbReference>
<protein>
    <submittedName>
        <fullName evidence="2">Uncharacterized protein</fullName>
    </submittedName>
</protein>
<dbReference type="Proteomes" id="UP000799429">
    <property type="component" value="Unassembled WGS sequence"/>
</dbReference>
<feature type="region of interest" description="Disordered" evidence="1">
    <location>
        <begin position="40"/>
        <end position="158"/>
    </location>
</feature>
<dbReference type="OrthoDB" id="4220319at2759"/>
<accession>A0A9P4S940</accession>
<reference evidence="2" key="1">
    <citation type="journal article" date="2020" name="Stud. Mycol.">
        <title>101 Dothideomycetes genomes: a test case for predicting lifestyles and emergence of pathogens.</title>
        <authorList>
            <person name="Haridas S."/>
            <person name="Albert R."/>
            <person name="Binder M."/>
            <person name="Bloem J."/>
            <person name="Labutti K."/>
            <person name="Salamov A."/>
            <person name="Andreopoulos B."/>
            <person name="Baker S."/>
            <person name="Barry K."/>
            <person name="Bills G."/>
            <person name="Bluhm B."/>
            <person name="Cannon C."/>
            <person name="Castanera R."/>
            <person name="Culley D."/>
            <person name="Daum C."/>
            <person name="Ezra D."/>
            <person name="Gonzalez J."/>
            <person name="Henrissat B."/>
            <person name="Kuo A."/>
            <person name="Liang C."/>
            <person name="Lipzen A."/>
            <person name="Lutzoni F."/>
            <person name="Magnuson J."/>
            <person name="Mondo S."/>
            <person name="Nolan M."/>
            <person name="Ohm R."/>
            <person name="Pangilinan J."/>
            <person name="Park H.-J."/>
            <person name="Ramirez L."/>
            <person name="Alfaro M."/>
            <person name="Sun H."/>
            <person name="Tritt A."/>
            <person name="Yoshinaga Y."/>
            <person name="Zwiers L.-H."/>
            <person name="Turgeon B."/>
            <person name="Goodwin S."/>
            <person name="Spatafora J."/>
            <person name="Crous P."/>
            <person name="Grigoriev I."/>
        </authorList>
    </citation>
    <scope>NUCLEOTIDE SEQUENCE</scope>
    <source>
        <strain evidence="2">CBS 101060</strain>
    </source>
</reference>
<keyword evidence="3" id="KW-1185">Reference proteome</keyword>
<feature type="compositionally biased region" description="Basic and acidic residues" evidence="1">
    <location>
        <begin position="43"/>
        <end position="59"/>
    </location>
</feature>
<organism evidence="2 3">
    <name type="scientific">Patellaria atrata CBS 101060</name>
    <dbReference type="NCBI Taxonomy" id="1346257"/>
    <lineage>
        <taxon>Eukaryota</taxon>
        <taxon>Fungi</taxon>
        <taxon>Dikarya</taxon>
        <taxon>Ascomycota</taxon>
        <taxon>Pezizomycotina</taxon>
        <taxon>Dothideomycetes</taxon>
        <taxon>Dothideomycetes incertae sedis</taxon>
        <taxon>Patellariales</taxon>
        <taxon>Patellariaceae</taxon>
        <taxon>Patellaria</taxon>
    </lineage>
</organism>
<evidence type="ECO:0000256" key="1">
    <source>
        <dbReference type="SAM" id="MobiDB-lite"/>
    </source>
</evidence>
<evidence type="ECO:0000313" key="3">
    <source>
        <dbReference type="Proteomes" id="UP000799429"/>
    </source>
</evidence>
<feature type="compositionally biased region" description="Gly residues" evidence="1">
    <location>
        <begin position="144"/>
        <end position="158"/>
    </location>
</feature>
<dbReference type="PANTHER" id="PTHR42090:SF1">
    <property type="match status" value="1"/>
</dbReference>
<feature type="compositionally biased region" description="Low complexity" evidence="1">
    <location>
        <begin position="127"/>
        <end position="143"/>
    </location>
</feature>
<comment type="caution">
    <text evidence="2">The sequence shown here is derived from an EMBL/GenBank/DDBJ whole genome shotgun (WGS) entry which is preliminary data.</text>
</comment>